<evidence type="ECO:0000256" key="7">
    <source>
        <dbReference type="ARBA" id="ARBA00022989"/>
    </source>
</evidence>
<dbReference type="EC" id="3.2.1.106" evidence="11 12"/>
<evidence type="ECO:0000313" key="17">
    <source>
        <dbReference type="Proteomes" id="UP000053201"/>
    </source>
</evidence>
<feature type="domain" description="Glycosyl hydrolase family 63 N-terminal" evidence="15">
    <location>
        <begin position="47"/>
        <end position="270"/>
    </location>
</feature>
<comment type="catalytic activity">
    <reaction evidence="12">
        <text>N(4)-(alpha-D-Glc-(1-&gt;2)-alpha-D-Glc-(1-&gt;3)-alpha-D-Glc-(1-&gt;3)-alpha-D-Man-(1-&gt;2)-alpha-D-Man-(1-&gt;2)-alpha-D-Man-(1-&gt;3)-[alpha-D-Man-(1-&gt;2)-alpha-D-Man-(1-&gt;3)-[alpha-D-Man-(1-&gt;2)-alpha-D-Man-(1-&gt;6)]-alpha-D-Man-(1-&gt;6)]-beta-D-Man-(1-&gt;4)-beta-D-GlcNAc-(1-&gt;4)-beta-D-GlcNAc)-L-asparaginyl-[protein] + H2O = N(4)-(alpha-D-Glc-(1-&gt;3)-alpha-D-Glc-(1-&gt;3)-alpha-D-Man-(1-&gt;2)-alpha-D-Man-(1-&gt;2)-alpha-D-Man-(1-&gt;3)-[alpha-D-Man-(1-&gt;2)-alpha-D-Man-(1-&gt;3)-[alpha-D-Man-(1-&gt;2)-alpha-D-Man-(1-&gt;6)]-alpha-D-Man-(1-&gt;6)]-beta-D-Man-(1-&gt;4)-beta-D-GlcNAc-(1-&gt;4)-beta-D-GlcNAc)-L-asparaginyl-[protein] + beta-D-glucose</text>
        <dbReference type="Rhea" id="RHEA:55988"/>
        <dbReference type="Rhea" id="RHEA-COMP:12806"/>
        <dbReference type="Rhea" id="RHEA-COMP:14355"/>
        <dbReference type="ChEBI" id="CHEBI:15377"/>
        <dbReference type="ChEBI" id="CHEBI:15903"/>
        <dbReference type="ChEBI" id="CHEBI:59082"/>
        <dbReference type="ChEBI" id="CHEBI:132537"/>
        <dbReference type="EC" id="3.2.1.106"/>
    </reaction>
</comment>
<keyword evidence="9" id="KW-0325">Glycoprotein</keyword>
<name>A0A0L0H684_SPIPD</name>
<keyword evidence="5 12" id="KW-0256">Endoplasmic reticulum</keyword>
<keyword evidence="17" id="KW-1185">Reference proteome</keyword>
<evidence type="ECO:0000259" key="14">
    <source>
        <dbReference type="Pfam" id="PF03200"/>
    </source>
</evidence>
<dbReference type="SUPFAM" id="SSF48208">
    <property type="entry name" value="Six-hairpin glycosidases"/>
    <property type="match status" value="1"/>
</dbReference>
<dbReference type="GeneID" id="27691489"/>
<dbReference type="GO" id="GO:0006487">
    <property type="term" value="P:protein N-linked glycosylation"/>
    <property type="evidence" value="ECO:0007669"/>
    <property type="project" value="UniProtKB-UniRule"/>
</dbReference>
<organism evidence="16 17">
    <name type="scientific">Spizellomyces punctatus (strain DAOM BR117)</name>
    <dbReference type="NCBI Taxonomy" id="645134"/>
    <lineage>
        <taxon>Eukaryota</taxon>
        <taxon>Fungi</taxon>
        <taxon>Fungi incertae sedis</taxon>
        <taxon>Chytridiomycota</taxon>
        <taxon>Chytridiomycota incertae sedis</taxon>
        <taxon>Chytridiomycetes</taxon>
        <taxon>Spizellomycetales</taxon>
        <taxon>Spizellomycetaceae</taxon>
        <taxon>Spizellomyces</taxon>
    </lineage>
</organism>
<feature type="domain" description="Glycosyl hydrolase family 63 C-terminal" evidence="14">
    <location>
        <begin position="323"/>
        <end position="836"/>
    </location>
</feature>
<evidence type="ECO:0000256" key="12">
    <source>
        <dbReference type="RuleBase" id="RU368089"/>
    </source>
</evidence>
<evidence type="ECO:0000259" key="15">
    <source>
        <dbReference type="Pfam" id="PF16923"/>
    </source>
</evidence>
<dbReference type="Gene3D" id="1.50.10.10">
    <property type="match status" value="1"/>
</dbReference>
<dbReference type="STRING" id="645134.A0A0L0H684"/>
<protein>
    <recommendedName>
        <fullName evidence="11 12">Mannosyl-oligosaccharide glucosidase</fullName>
        <ecNumber evidence="11 12">3.2.1.106</ecNumber>
    </recommendedName>
</protein>
<dbReference type="InterPro" id="IPR031335">
    <property type="entry name" value="Glyco_hydro_63_C"/>
</dbReference>
<dbReference type="OMA" id="FNWYNTT"/>
<comment type="similarity">
    <text evidence="2 12">Belongs to the glycosyl hydrolase 63 family.</text>
</comment>
<dbReference type="InterPro" id="IPR038518">
    <property type="entry name" value="Glyco_hydro_63N_sf"/>
</dbReference>
<dbReference type="InterPro" id="IPR012341">
    <property type="entry name" value="6hp_glycosidase-like_sf"/>
</dbReference>
<keyword evidence="13" id="KW-0732">Signal</keyword>
<dbReference type="PANTHER" id="PTHR10412:SF11">
    <property type="entry name" value="MANNOSYL-OLIGOSACCHARIDE GLUCOSIDASE"/>
    <property type="match status" value="1"/>
</dbReference>
<dbReference type="FunCoup" id="A0A0L0H684">
    <property type="interactions" value="389"/>
</dbReference>
<feature type="chain" id="PRO_5005539763" description="Mannosyl-oligosaccharide glucosidase" evidence="13">
    <location>
        <begin position="32"/>
        <end position="839"/>
    </location>
</feature>
<evidence type="ECO:0000256" key="6">
    <source>
        <dbReference type="ARBA" id="ARBA00022968"/>
    </source>
</evidence>
<dbReference type="InParanoid" id="A0A0L0H684"/>
<evidence type="ECO:0000256" key="13">
    <source>
        <dbReference type="SAM" id="SignalP"/>
    </source>
</evidence>
<dbReference type="EMBL" id="KQ257469">
    <property type="protein sequence ID" value="KNC96421.1"/>
    <property type="molecule type" value="Genomic_DNA"/>
</dbReference>
<dbReference type="InterPro" id="IPR008928">
    <property type="entry name" value="6-hairpin_glycosidase_sf"/>
</dbReference>
<accession>A0A0L0H684</accession>
<evidence type="ECO:0000256" key="10">
    <source>
        <dbReference type="ARBA" id="ARBA00023295"/>
    </source>
</evidence>
<dbReference type="Pfam" id="PF03200">
    <property type="entry name" value="Glyco_hydro_63"/>
    <property type="match status" value="1"/>
</dbReference>
<keyword evidence="8" id="KW-0472">Membrane</keyword>
<keyword evidence="7" id="KW-1133">Transmembrane helix</keyword>
<keyword evidence="3" id="KW-0812">Transmembrane</keyword>
<evidence type="ECO:0000256" key="9">
    <source>
        <dbReference type="ARBA" id="ARBA00023180"/>
    </source>
</evidence>
<feature type="signal peptide" evidence="13">
    <location>
        <begin position="1"/>
        <end position="31"/>
    </location>
</feature>
<dbReference type="RefSeq" id="XP_016604461.1">
    <property type="nucleotide sequence ID" value="XM_016756476.1"/>
</dbReference>
<dbReference type="VEuPathDB" id="FungiDB:SPPG_08318"/>
<dbReference type="Pfam" id="PF16923">
    <property type="entry name" value="Glyco_hydro_63N"/>
    <property type="match status" value="1"/>
</dbReference>
<dbReference type="Proteomes" id="UP000053201">
    <property type="component" value="Unassembled WGS sequence"/>
</dbReference>
<keyword evidence="10 12" id="KW-0326">Glycosidase</keyword>
<evidence type="ECO:0000256" key="11">
    <source>
        <dbReference type="ARBA" id="ARBA00038888"/>
    </source>
</evidence>
<evidence type="ECO:0000313" key="16">
    <source>
        <dbReference type="EMBL" id="KNC96421.1"/>
    </source>
</evidence>
<dbReference type="Gene3D" id="2.70.98.110">
    <property type="entry name" value="Glycosyl hydrolase family 63, N-terminal domain"/>
    <property type="match status" value="1"/>
</dbReference>
<comment type="subcellular location">
    <subcellularLocation>
        <location evidence="1 12">Endoplasmic reticulum membrane</location>
        <topology evidence="1 12">Single-pass type II membrane protein</topology>
    </subcellularLocation>
</comment>
<evidence type="ECO:0000256" key="1">
    <source>
        <dbReference type="ARBA" id="ARBA00004648"/>
    </source>
</evidence>
<reference evidence="16 17" key="1">
    <citation type="submission" date="2009-08" db="EMBL/GenBank/DDBJ databases">
        <title>The Genome Sequence of Spizellomyces punctatus strain DAOM BR117.</title>
        <authorList>
            <consortium name="The Broad Institute Genome Sequencing Platform"/>
            <person name="Russ C."/>
            <person name="Cuomo C."/>
            <person name="Shea T."/>
            <person name="Young S.K."/>
            <person name="Zeng Q."/>
            <person name="Koehrsen M."/>
            <person name="Haas B."/>
            <person name="Borodovsky M."/>
            <person name="Guigo R."/>
            <person name="Alvarado L."/>
            <person name="Berlin A."/>
            <person name="Bochicchio J."/>
            <person name="Borenstein D."/>
            <person name="Chapman S."/>
            <person name="Chen Z."/>
            <person name="Engels R."/>
            <person name="Freedman E."/>
            <person name="Gellesch M."/>
            <person name="Goldberg J."/>
            <person name="Griggs A."/>
            <person name="Gujja S."/>
            <person name="Heiman D."/>
            <person name="Hepburn T."/>
            <person name="Howarth C."/>
            <person name="Jen D."/>
            <person name="Larson L."/>
            <person name="Lewis B."/>
            <person name="Mehta T."/>
            <person name="Park D."/>
            <person name="Pearson M."/>
            <person name="Roberts A."/>
            <person name="Saif S."/>
            <person name="Shenoy N."/>
            <person name="Sisk P."/>
            <person name="Stolte C."/>
            <person name="Sykes S."/>
            <person name="Thomson T."/>
            <person name="Walk T."/>
            <person name="White J."/>
            <person name="Yandava C."/>
            <person name="Burger G."/>
            <person name="Gray M.W."/>
            <person name="Holland P.W.H."/>
            <person name="King N."/>
            <person name="Lang F.B.F."/>
            <person name="Roger A.J."/>
            <person name="Ruiz-Trillo I."/>
            <person name="Lander E."/>
            <person name="Nusbaum C."/>
        </authorList>
    </citation>
    <scope>NUCLEOTIDE SEQUENCE [LARGE SCALE GENOMIC DNA]</scope>
    <source>
        <strain evidence="16 17">DAOM BR117</strain>
    </source>
</reference>
<sequence>MREHIHSFVTVQLRNALIGFLLGTLALGVKAEDAWHTANAQAAANQSLYWGTYRPNLYFGTRTRSPNTLLTGLMWYGVNEISPATIQNIRHTCEQGDGLSGYSWQKHDGRTYGTQGIRDPLNHIIIQTDFIKNPEGEHGGDWVVRVTGSALEDSEISDSDISVLFYIGMDGEGEMNLEQSGSEPTFLRGKTRELGEFAVTIVDHPDNRSPRGGPYPSTYDLPDLSETHVAGFDLPSEHIWQIKDAVQRRILSDAQEKLLKYRDPPPHPAHVFFLEDRPASSCNVYVFQKILKPPFQFDVVFLSKSARSHGGSPNAADADRFSGAVLNGILNSASQKFDSRFEDSFRLYEKGFNDTQVAFAQSLLGNMIGGLGYFYGTSIVDRALKKVDVTEPVDYIQEMDDLSDDYFDADMLETAGPQPAPQHEGPTSLFTAVPSRPFFPRGFLWDEGFHQLLIGQWDNDLSLDVVAHWAALIDDDGWVAREQILGEEARSKVPAEFQTQYPHFANPPTLVMSIKAFMERLRAQSQALQEGGLRSVAATDINVVINRHLLDKELAMSFLRDIYRRFKKQYEWFRETQWGDERVGGRKARGGEGYRWRGRQGIHTLTSGLDDYPRAVLPHSGELHVDLLSWMAFYARTLKEIAQEIGEKEDTGLLFEDERRMLQSLEDLHWNPASKTFCDLSIDEKGRSYYVVHKGYVSLFPLLLGLLGPDSPYLGSVLDLMEDPRHLWTPFGLASLSKDDEYYNTGENYWRGPIWININYLALSSLYKNYIHEPGPHQERAQRIYRELRRNLIENVFKEYRRTGYVWEQYSSIDGTGKRSHPFTGWTALIVLIMAEIYT</sequence>
<proteinExistence type="inferred from homology"/>
<keyword evidence="6" id="KW-0735">Signal-anchor</keyword>
<dbReference type="GO" id="GO:0009311">
    <property type="term" value="P:oligosaccharide metabolic process"/>
    <property type="evidence" value="ECO:0007669"/>
    <property type="project" value="UniProtKB-UniRule"/>
</dbReference>
<dbReference type="GO" id="GO:0005789">
    <property type="term" value="C:endoplasmic reticulum membrane"/>
    <property type="evidence" value="ECO:0007669"/>
    <property type="project" value="UniProtKB-SubCell"/>
</dbReference>
<evidence type="ECO:0000256" key="4">
    <source>
        <dbReference type="ARBA" id="ARBA00022801"/>
    </source>
</evidence>
<dbReference type="AlphaFoldDB" id="A0A0L0H684"/>
<evidence type="ECO:0000256" key="5">
    <source>
        <dbReference type="ARBA" id="ARBA00022824"/>
    </source>
</evidence>
<dbReference type="InterPro" id="IPR004888">
    <property type="entry name" value="Glycoside_hydrolase_63"/>
</dbReference>
<dbReference type="eggNOG" id="KOG2161">
    <property type="taxonomic scope" value="Eukaryota"/>
</dbReference>
<evidence type="ECO:0000256" key="2">
    <source>
        <dbReference type="ARBA" id="ARBA00010833"/>
    </source>
</evidence>
<dbReference type="GO" id="GO:0004573">
    <property type="term" value="F:Glc3Man9GlcNAc2 oligosaccharide glucosidase activity"/>
    <property type="evidence" value="ECO:0007669"/>
    <property type="project" value="UniProtKB-UniRule"/>
</dbReference>
<keyword evidence="4 12" id="KW-0378">Hydrolase</keyword>
<comment type="function">
    <text evidence="12">Cleaves the distal alpha 1,2-linked glucose residue from the Glc(3)Man(9)GlcNAc(2) oligosaccharide precursor.</text>
</comment>
<dbReference type="OrthoDB" id="410058at2759"/>
<evidence type="ECO:0000256" key="3">
    <source>
        <dbReference type="ARBA" id="ARBA00022692"/>
    </source>
</evidence>
<gene>
    <name evidence="16" type="ORF">SPPG_08318</name>
</gene>
<evidence type="ECO:0000256" key="8">
    <source>
        <dbReference type="ARBA" id="ARBA00023136"/>
    </source>
</evidence>
<dbReference type="InterPro" id="IPR031631">
    <property type="entry name" value="Glyco_hydro_63N"/>
</dbReference>
<dbReference type="PANTHER" id="PTHR10412">
    <property type="entry name" value="MANNOSYL-OLIGOSACCHARIDE GLUCOSIDASE"/>
    <property type="match status" value="1"/>
</dbReference>